<sequence length="266" mass="28121">MDLQLKGKRALVTGSSSGIGEGIAKALAKEGVTVVVHGRNEKEASRVVREIAVDGGKAFVAIGDLATDGGAEQVVHKVLSVLGAVDILVNNAGTYSMRGWMNSTPNQWLELYNINVVSMVRTTLLLLPQMQELGWGRIINIASSVATKPTSVADYSATKAANLNLTVSLAQELTGTGIAVNAVSPGSIVTPRLNDIMLQIGLNQGWGTDLVQIQQHMLRGLMNNPTNSLGKVEDVAHIVTFLASPLADYINGANLRVDGGWVPTMN</sequence>
<proteinExistence type="inferred from homology"/>
<evidence type="ECO:0000313" key="5">
    <source>
        <dbReference type="EMBL" id="KIE08883.1"/>
    </source>
</evidence>
<dbReference type="EMBL" id="JHEG02000058">
    <property type="protein sequence ID" value="KIE08883.1"/>
    <property type="molecule type" value="Genomic_DNA"/>
</dbReference>
<name>A0A0C1QZ46_9CYAN</name>
<dbReference type="Gene3D" id="3.40.50.720">
    <property type="entry name" value="NAD(P)-binding Rossmann-like Domain"/>
    <property type="match status" value="1"/>
</dbReference>
<dbReference type="CDD" id="cd05233">
    <property type="entry name" value="SDR_c"/>
    <property type="match status" value="1"/>
</dbReference>
<dbReference type="SUPFAM" id="SSF51735">
    <property type="entry name" value="NAD(P)-binding Rossmann-fold domains"/>
    <property type="match status" value="1"/>
</dbReference>
<dbReference type="Proteomes" id="UP000029738">
    <property type="component" value="Unassembled WGS sequence"/>
</dbReference>
<evidence type="ECO:0000256" key="1">
    <source>
        <dbReference type="ARBA" id="ARBA00006484"/>
    </source>
</evidence>
<dbReference type="EMBL" id="JHEG04000001">
    <property type="protein sequence ID" value="KAF3885436.1"/>
    <property type="molecule type" value="Genomic_DNA"/>
</dbReference>
<evidence type="ECO:0000313" key="4">
    <source>
        <dbReference type="EMBL" id="KAF3885436.1"/>
    </source>
</evidence>
<keyword evidence="6" id="KW-1185">Reference proteome</keyword>
<dbReference type="InterPro" id="IPR002347">
    <property type="entry name" value="SDR_fam"/>
</dbReference>
<evidence type="ECO:0000313" key="6">
    <source>
        <dbReference type="Proteomes" id="UP000029738"/>
    </source>
</evidence>
<dbReference type="Pfam" id="PF00106">
    <property type="entry name" value="adh_short"/>
    <property type="match status" value="1"/>
</dbReference>
<comment type="similarity">
    <text evidence="1 3">Belongs to the short-chain dehydrogenases/reductases (SDR) family.</text>
</comment>
<reference evidence="5" key="1">
    <citation type="journal article" date="2015" name="Genome Announc.">
        <title>Draft Genome Sequence of Tolypothrix boutellei Strain VB521301.</title>
        <authorList>
            <person name="Chandrababunaidu M.M."/>
            <person name="Singh D."/>
            <person name="Sen D."/>
            <person name="Bhan S."/>
            <person name="Das S."/>
            <person name="Gupta A."/>
            <person name="Adhikary S.P."/>
            <person name="Tripathy S."/>
        </authorList>
    </citation>
    <scope>NUCLEOTIDE SEQUENCE</scope>
    <source>
        <strain evidence="5">VB521301</strain>
    </source>
</reference>
<dbReference type="InterPro" id="IPR050259">
    <property type="entry name" value="SDR"/>
</dbReference>
<organism evidence="5">
    <name type="scientific">Tolypothrix bouteillei VB521301</name>
    <dbReference type="NCBI Taxonomy" id="1479485"/>
    <lineage>
        <taxon>Bacteria</taxon>
        <taxon>Bacillati</taxon>
        <taxon>Cyanobacteriota</taxon>
        <taxon>Cyanophyceae</taxon>
        <taxon>Nostocales</taxon>
        <taxon>Tolypothrichaceae</taxon>
        <taxon>Tolypothrix</taxon>
    </lineage>
</organism>
<dbReference type="AlphaFoldDB" id="A0A0C1QZ46"/>
<dbReference type="GO" id="GO:0016491">
    <property type="term" value="F:oxidoreductase activity"/>
    <property type="evidence" value="ECO:0007669"/>
    <property type="project" value="UniProtKB-KW"/>
</dbReference>
<dbReference type="PRINTS" id="PR00080">
    <property type="entry name" value="SDRFAMILY"/>
</dbReference>
<dbReference type="RefSeq" id="WP_038084140.1">
    <property type="nucleotide sequence ID" value="NZ_JHEG04000001.1"/>
</dbReference>
<gene>
    <name evidence="5" type="ORF">DA73_0230770</name>
    <name evidence="4" type="ORF">DA73_0400008180</name>
</gene>
<accession>A0A0C1QZ46</accession>
<dbReference type="PRINTS" id="PR00081">
    <property type="entry name" value="GDHRDH"/>
</dbReference>
<dbReference type="OrthoDB" id="9803333at2"/>
<protein>
    <submittedName>
        <fullName evidence="4">SDR family NAD(P)-dependent oxidoreductase</fullName>
    </submittedName>
    <submittedName>
        <fullName evidence="5">Short-chain dehydrogenase</fullName>
    </submittedName>
</protein>
<keyword evidence="2" id="KW-0560">Oxidoreductase</keyword>
<comment type="caution">
    <text evidence="5">The sequence shown here is derived from an EMBL/GenBank/DDBJ whole genome shotgun (WGS) entry which is preliminary data.</text>
</comment>
<evidence type="ECO:0000256" key="2">
    <source>
        <dbReference type="ARBA" id="ARBA00023002"/>
    </source>
</evidence>
<reference evidence="4" key="2">
    <citation type="submission" date="2019-11" db="EMBL/GenBank/DDBJ databases">
        <title>Improved Assembly of Tolypothrix boutellei genome.</title>
        <authorList>
            <person name="Sarangi A.N."/>
            <person name="Mukherjee M."/>
            <person name="Ghosh S."/>
            <person name="Singh D."/>
            <person name="Das A."/>
            <person name="Kant S."/>
            <person name="Prusty A."/>
            <person name="Tripathy S."/>
        </authorList>
    </citation>
    <scope>NUCLEOTIDE SEQUENCE</scope>
    <source>
        <strain evidence="4">VB521301</strain>
    </source>
</reference>
<dbReference type="FunFam" id="3.40.50.720:FF:000084">
    <property type="entry name" value="Short-chain dehydrogenase reductase"/>
    <property type="match status" value="1"/>
</dbReference>
<evidence type="ECO:0000256" key="3">
    <source>
        <dbReference type="RuleBase" id="RU000363"/>
    </source>
</evidence>
<dbReference type="InterPro" id="IPR036291">
    <property type="entry name" value="NAD(P)-bd_dom_sf"/>
</dbReference>
<dbReference type="PANTHER" id="PTHR42879">
    <property type="entry name" value="3-OXOACYL-(ACYL-CARRIER-PROTEIN) REDUCTASE"/>
    <property type="match status" value="1"/>
</dbReference>
<dbReference type="STRING" id="1479485.DA73_0230770"/>